<dbReference type="InterPro" id="IPR009057">
    <property type="entry name" value="Homeodomain-like_sf"/>
</dbReference>
<keyword evidence="1" id="KW-0805">Transcription regulation</keyword>
<evidence type="ECO:0000256" key="2">
    <source>
        <dbReference type="ARBA" id="ARBA00023125"/>
    </source>
</evidence>
<comment type="caution">
    <text evidence="6">The sequence shown here is derived from an EMBL/GenBank/DDBJ whole genome shotgun (WGS) entry which is preliminary data.</text>
</comment>
<keyword evidence="7" id="KW-1185">Reference proteome</keyword>
<protein>
    <recommendedName>
        <fullName evidence="5">HTH araC/xylS-type domain-containing protein</fullName>
    </recommendedName>
</protein>
<evidence type="ECO:0000259" key="5">
    <source>
        <dbReference type="PROSITE" id="PS01124"/>
    </source>
</evidence>
<keyword evidence="3" id="KW-0804">Transcription</keyword>
<dbReference type="Gene3D" id="1.10.10.60">
    <property type="entry name" value="Homeodomain-like"/>
    <property type="match status" value="1"/>
</dbReference>
<organism evidence="6 7">
    <name type="scientific">Streptomyces tremellae</name>
    <dbReference type="NCBI Taxonomy" id="1124239"/>
    <lineage>
        <taxon>Bacteria</taxon>
        <taxon>Bacillati</taxon>
        <taxon>Actinomycetota</taxon>
        <taxon>Actinomycetes</taxon>
        <taxon>Kitasatosporales</taxon>
        <taxon>Streptomycetaceae</taxon>
        <taxon>Streptomyces</taxon>
    </lineage>
</organism>
<proteinExistence type="predicted"/>
<evidence type="ECO:0000256" key="3">
    <source>
        <dbReference type="ARBA" id="ARBA00023163"/>
    </source>
</evidence>
<evidence type="ECO:0000256" key="4">
    <source>
        <dbReference type="SAM" id="MobiDB-lite"/>
    </source>
</evidence>
<accession>A0ABP7FMX5</accession>
<gene>
    <name evidence="6" type="ORF">GCM10023082_43120</name>
</gene>
<reference evidence="7" key="1">
    <citation type="journal article" date="2019" name="Int. J. Syst. Evol. Microbiol.">
        <title>The Global Catalogue of Microorganisms (GCM) 10K type strain sequencing project: providing services to taxonomists for standard genome sequencing and annotation.</title>
        <authorList>
            <consortium name="The Broad Institute Genomics Platform"/>
            <consortium name="The Broad Institute Genome Sequencing Center for Infectious Disease"/>
            <person name="Wu L."/>
            <person name="Ma J."/>
        </authorList>
    </citation>
    <scope>NUCLEOTIDE SEQUENCE [LARGE SCALE GENOMIC DNA]</scope>
    <source>
        <strain evidence="7">JCM 30846</strain>
    </source>
</reference>
<dbReference type="InterPro" id="IPR018060">
    <property type="entry name" value="HTH_AraC"/>
</dbReference>
<dbReference type="EMBL" id="BAABEP010000033">
    <property type="protein sequence ID" value="GAA3741553.1"/>
    <property type="molecule type" value="Genomic_DNA"/>
</dbReference>
<feature type="domain" description="HTH araC/xylS-type" evidence="5">
    <location>
        <begin position="1"/>
        <end position="74"/>
    </location>
</feature>
<evidence type="ECO:0000313" key="6">
    <source>
        <dbReference type="EMBL" id="GAA3741553.1"/>
    </source>
</evidence>
<dbReference type="Pfam" id="PF12833">
    <property type="entry name" value="HTH_18"/>
    <property type="match status" value="1"/>
</dbReference>
<evidence type="ECO:0000256" key="1">
    <source>
        <dbReference type="ARBA" id="ARBA00023015"/>
    </source>
</evidence>
<dbReference type="InterPro" id="IPR050204">
    <property type="entry name" value="AraC_XylS_family_regulators"/>
</dbReference>
<keyword evidence="2" id="KW-0238">DNA-binding</keyword>
<feature type="region of interest" description="Disordered" evidence="4">
    <location>
        <begin position="77"/>
        <end position="111"/>
    </location>
</feature>
<sequence length="111" mass="12104">MAPRTFARRFQQETGTTPYRWLLRQRVLLAQELLEGTDETVDSVAGRAGFGNAATLRHHFLRVLSTTPHAYRRTLRGADPAGLRQGACPRPSRLSRRAAAGAGGQSFGTVG</sequence>
<feature type="compositionally biased region" description="Gly residues" evidence="4">
    <location>
        <begin position="101"/>
        <end position="111"/>
    </location>
</feature>
<dbReference type="SMART" id="SM00342">
    <property type="entry name" value="HTH_ARAC"/>
    <property type="match status" value="1"/>
</dbReference>
<dbReference type="SUPFAM" id="SSF46689">
    <property type="entry name" value="Homeodomain-like"/>
    <property type="match status" value="1"/>
</dbReference>
<dbReference type="PROSITE" id="PS01124">
    <property type="entry name" value="HTH_ARAC_FAMILY_2"/>
    <property type="match status" value="1"/>
</dbReference>
<dbReference type="PANTHER" id="PTHR46796">
    <property type="entry name" value="HTH-TYPE TRANSCRIPTIONAL ACTIVATOR RHAS-RELATED"/>
    <property type="match status" value="1"/>
</dbReference>
<name>A0ABP7FMX5_9ACTN</name>
<dbReference type="Proteomes" id="UP001499884">
    <property type="component" value="Unassembled WGS sequence"/>
</dbReference>
<evidence type="ECO:0000313" key="7">
    <source>
        <dbReference type="Proteomes" id="UP001499884"/>
    </source>
</evidence>